<evidence type="ECO:0000313" key="2">
    <source>
        <dbReference type="Proteomes" id="UP001595755"/>
    </source>
</evidence>
<dbReference type="EMBL" id="JBHSED010000065">
    <property type="protein sequence ID" value="MFC4306495.1"/>
    <property type="molecule type" value="Genomic_DNA"/>
</dbReference>
<reference evidence="2" key="1">
    <citation type="journal article" date="2019" name="Int. J. Syst. Evol. Microbiol.">
        <title>The Global Catalogue of Microorganisms (GCM) 10K type strain sequencing project: providing services to taxonomists for standard genome sequencing and annotation.</title>
        <authorList>
            <consortium name="The Broad Institute Genomics Platform"/>
            <consortium name="The Broad Institute Genome Sequencing Center for Infectious Disease"/>
            <person name="Wu L."/>
            <person name="Ma J."/>
        </authorList>
    </citation>
    <scope>NUCLEOTIDE SEQUENCE [LARGE SCALE GENOMIC DNA]</scope>
    <source>
        <strain evidence="2">CGMCC 4.1641</strain>
    </source>
</reference>
<proteinExistence type="predicted"/>
<gene>
    <name evidence="1" type="ORF">ACFO1S_24035</name>
</gene>
<keyword evidence="2" id="KW-1185">Reference proteome</keyword>
<accession>A0ABV8SHK5</accession>
<protein>
    <recommendedName>
        <fullName evidence="3">YCII-related domain-containing protein</fullName>
    </recommendedName>
</protein>
<name>A0ABV8SHK5_9BACL</name>
<organism evidence="1 2">
    <name type="scientific">Cohnella boryungensis</name>
    <dbReference type="NCBI Taxonomy" id="768479"/>
    <lineage>
        <taxon>Bacteria</taxon>
        <taxon>Bacillati</taxon>
        <taxon>Bacillota</taxon>
        <taxon>Bacilli</taxon>
        <taxon>Bacillales</taxon>
        <taxon>Paenibacillaceae</taxon>
        <taxon>Cohnella</taxon>
    </lineage>
</organism>
<dbReference type="Proteomes" id="UP001595755">
    <property type="component" value="Unassembled WGS sequence"/>
</dbReference>
<evidence type="ECO:0000313" key="1">
    <source>
        <dbReference type="EMBL" id="MFC4306495.1"/>
    </source>
</evidence>
<evidence type="ECO:0008006" key="3">
    <source>
        <dbReference type="Google" id="ProtNLM"/>
    </source>
</evidence>
<dbReference type="RefSeq" id="WP_204602535.1">
    <property type="nucleotide sequence ID" value="NZ_JBHSED010000065.1"/>
</dbReference>
<sequence>MPFVLRHSATGTLLACRQTNGYELDYYGILLWEEAPPLQETAKALARSGAEASDMVGERGGWAIVELSEHEAKMANVKLRNDPRRIVYYRDGQLGAASAPDS</sequence>
<comment type="caution">
    <text evidence="1">The sequence shown here is derived from an EMBL/GenBank/DDBJ whole genome shotgun (WGS) entry which is preliminary data.</text>
</comment>